<proteinExistence type="predicted"/>
<dbReference type="SUPFAM" id="SSF69279">
    <property type="entry name" value="Phage tail proteins"/>
    <property type="match status" value="1"/>
</dbReference>
<feature type="compositionally biased region" description="Basic and acidic residues" evidence="1">
    <location>
        <begin position="228"/>
        <end position="237"/>
    </location>
</feature>
<reference evidence="3 4" key="1">
    <citation type="submission" date="2021-02" db="EMBL/GenBank/DDBJ databases">
        <title>De Novo genome assembly of isolated myxobacteria.</title>
        <authorList>
            <person name="Stevens D.C."/>
        </authorList>
    </citation>
    <scope>NUCLEOTIDE SEQUENCE [LARGE SCALE GENOMIC DNA]</scope>
    <source>
        <strain evidence="4">SCPEA02</strain>
    </source>
</reference>
<name>A0ABX7P086_9BACT</name>
<dbReference type="InterPro" id="IPR037026">
    <property type="entry name" value="Vgr_OB-fold_dom_sf"/>
</dbReference>
<dbReference type="Gene3D" id="3.55.50.10">
    <property type="entry name" value="Baseplate protein-like domains"/>
    <property type="match status" value="1"/>
</dbReference>
<dbReference type="EMBL" id="CP071090">
    <property type="protein sequence ID" value="QSQ23056.1"/>
    <property type="molecule type" value="Genomic_DNA"/>
</dbReference>
<dbReference type="Gene3D" id="2.30.300.10">
    <property type="entry name" value="Baseplate protein-like domain - beta roll fold"/>
    <property type="match status" value="1"/>
</dbReference>
<evidence type="ECO:0000259" key="2">
    <source>
        <dbReference type="Pfam" id="PF04717"/>
    </source>
</evidence>
<dbReference type="RefSeq" id="WP_206724632.1">
    <property type="nucleotide sequence ID" value="NZ_CP071090.1"/>
</dbReference>
<dbReference type="Proteomes" id="UP000662747">
    <property type="component" value="Chromosome"/>
</dbReference>
<evidence type="ECO:0000256" key="1">
    <source>
        <dbReference type="SAM" id="MobiDB-lite"/>
    </source>
</evidence>
<accession>A0ABX7P086</accession>
<protein>
    <recommendedName>
        <fullName evidence="2">Gp5/Type VI secretion system Vgr protein OB-fold domain-containing protein</fullName>
    </recommendedName>
</protein>
<feature type="region of interest" description="Disordered" evidence="1">
    <location>
        <begin position="228"/>
        <end position="247"/>
    </location>
</feature>
<keyword evidence="4" id="KW-1185">Reference proteome</keyword>
<dbReference type="Pfam" id="PF05954">
    <property type="entry name" value="Phage_GPD"/>
    <property type="match status" value="1"/>
</dbReference>
<sequence>MRGLPELRIEAGGSLLAAAELRSLSTVRVQQRLAAPAQCELVFTDPRGSLASSGIPPGTSLRVAAGSSTEPLFTGEVTAVEYVHATGGAREVRVRGYDVLHRLRKRQPVRAHVQVTLEDLARELASGLGVSVDAAASGPLWRHLIQHGQSDLDFLVERADRCGLYPVLHGDTLKLVTLEGEGSAVPLLLGETLLEATVEVNGDASCREVAAEGWDALRAESHAGRAESPRVGRRVDAEVSPGSVGGESLRSLVDEATEGIPHADAAAQAELDYRAAREVVLTAVAEGDARLRPGARVEVAGVAAAVAGRYVLTAVTHLVDARHGFISELSSAPPPRRARPRASAVTLGVVSRVDDPDGKGRIRATLPAFGNVETDWMQVLAAGGGAGKGLMLLPDVGDTVLLALGGEDPARGVVVGGLYGGGGYPDAGVEGGAVKRYTLLTPGGNKLRLDDDKHTLRLEDSKGSYLELTPGGVRLHSEVSLDIEAPGQDVVIRGRSIDFRRG</sequence>
<evidence type="ECO:0000313" key="3">
    <source>
        <dbReference type="EMBL" id="QSQ23056.1"/>
    </source>
</evidence>
<dbReference type="SUPFAM" id="SSF69255">
    <property type="entry name" value="gp5 N-terminal domain-like"/>
    <property type="match status" value="1"/>
</dbReference>
<evidence type="ECO:0000313" key="4">
    <source>
        <dbReference type="Proteomes" id="UP000662747"/>
    </source>
</evidence>
<dbReference type="Gene3D" id="2.40.50.230">
    <property type="entry name" value="Gp5 N-terminal domain"/>
    <property type="match status" value="1"/>
</dbReference>
<dbReference type="InterPro" id="IPR023399">
    <property type="entry name" value="Baseplate-like_2-layer_sand"/>
</dbReference>
<dbReference type="InterPro" id="IPR006531">
    <property type="entry name" value="Gp5/Vgr_OB"/>
</dbReference>
<gene>
    <name evidence="3" type="ORF">JY651_49580</name>
</gene>
<dbReference type="Gene3D" id="3.30.1920.10">
    <property type="entry name" value="Baseplate protein-like domains - 2 layer sandwich fold"/>
    <property type="match status" value="1"/>
</dbReference>
<organism evidence="3 4">
    <name type="scientific">Pyxidicoccus parkwayensis</name>
    <dbReference type="NCBI Taxonomy" id="2813578"/>
    <lineage>
        <taxon>Bacteria</taxon>
        <taxon>Pseudomonadati</taxon>
        <taxon>Myxococcota</taxon>
        <taxon>Myxococcia</taxon>
        <taxon>Myxococcales</taxon>
        <taxon>Cystobacterineae</taxon>
        <taxon>Myxococcaceae</taxon>
        <taxon>Pyxidicoccus</taxon>
    </lineage>
</organism>
<dbReference type="Pfam" id="PF04717">
    <property type="entry name" value="Phage_base_V"/>
    <property type="match status" value="1"/>
</dbReference>
<feature type="domain" description="Gp5/Type VI secretion system Vgr protein OB-fold" evidence="2">
    <location>
        <begin position="347"/>
        <end position="419"/>
    </location>
</feature>